<comment type="caution">
    <text evidence="1">The sequence shown here is derived from an EMBL/GenBank/DDBJ whole genome shotgun (WGS) entry which is preliminary data.</text>
</comment>
<reference evidence="1 2" key="1">
    <citation type="journal article" date="2012" name="BMC Genomics">
        <title>Comparative genomic analysis and phylogenetic position of Theileria equi.</title>
        <authorList>
            <person name="Kappmeyer L.S."/>
            <person name="Thiagarajan M."/>
            <person name="Herndon D.R."/>
            <person name="Ramsay J.D."/>
            <person name="Caler E."/>
            <person name="Djikeng A."/>
            <person name="Gillespie J.J."/>
            <person name="Lau A.O."/>
            <person name="Roalson E.H."/>
            <person name="Silva J.C."/>
            <person name="Silva M.G."/>
            <person name="Suarez C.E."/>
            <person name="Ueti M.W."/>
            <person name="Nene V.M."/>
            <person name="Mealey R.H."/>
            <person name="Knowles D.P."/>
            <person name="Brayton K.A."/>
        </authorList>
    </citation>
    <scope>NUCLEOTIDE SEQUENCE [LARGE SCALE GENOMIC DNA]</scope>
    <source>
        <strain evidence="1 2">WA</strain>
    </source>
</reference>
<protein>
    <recommendedName>
        <fullName evidence="3">NAD(+) kinase</fullName>
    </recommendedName>
</protein>
<sequence>MYILRNKEFYFCRKYVYSNIRNFPKTRQFSTMFDTIKNSYKTMEIRKVSILEKITKFDLEIKNGLTPTEIYNQFPLAYNTHIIHKRVMESLIRHLRDVYMIKPTVLKAQNPDLLPFDPTDSPDMVISAGGDGTFLEAASLIPPEQLRPRPLWLVGLNTDPERSLGTLCISYFDRKTFYPFSCNIQDDKTFDSPVYDNNCRYNYTRHASKKIRFKDFTLEEKWLNVSPHEIAAISRASFDPHEDSTVGSEARQLPKPSEYDKDIDFDTYSMTYDEYVRTILDKLLVHRSLDPIYRQRIRLKLFKRNSNFGTSASLRANHTSIENALFSEASSNFSYDDLKTGHSVTNPSFPHGIVNDVMIADKFFGKTFYALIQIDDLPIKRVKSSGVLITTGTGSTAWAYNICKTNFTRGSSIIQCLLDHPSIPKDFASKIDNNVVNEVVNCYNEKLKMDPSKDLLRCIIREEISDKATEDASMYTGKQVKVLALAKDAVVCIDGSKTIGLDYGDVVVFKTFETDIIWSCI</sequence>
<accession>L1LGD9</accession>
<name>L1LGD9_THEEQ</name>
<dbReference type="GeneID" id="15807782"/>
<evidence type="ECO:0000313" key="2">
    <source>
        <dbReference type="Proteomes" id="UP000031512"/>
    </source>
</evidence>
<dbReference type="RefSeq" id="XP_004833786.1">
    <property type="nucleotide sequence ID" value="XM_004833729.1"/>
</dbReference>
<dbReference type="KEGG" id="beq:BEWA_043750"/>
<dbReference type="Gene3D" id="2.60.200.30">
    <property type="entry name" value="Probable inorganic polyphosphate/atp-NAD kinase, domain 2"/>
    <property type="match status" value="1"/>
</dbReference>
<proteinExistence type="predicted"/>
<dbReference type="VEuPathDB" id="PiroplasmaDB:BEWA_043750"/>
<organism evidence="1 2">
    <name type="scientific">Theileria equi strain WA</name>
    <dbReference type="NCBI Taxonomy" id="1537102"/>
    <lineage>
        <taxon>Eukaryota</taxon>
        <taxon>Sar</taxon>
        <taxon>Alveolata</taxon>
        <taxon>Apicomplexa</taxon>
        <taxon>Aconoidasida</taxon>
        <taxon>Piroplasmida</taxon>
        <taxon>Theileriidae</taxon>
        <taxon>Theileria</taxon>
    </lineage>
</organism>
<dbReference type="PANTHER" id="PTHR13158">
    <property type="match status" value="1"/>
</dbReference>
<dbReference type="AlphaFoldDB" id="L1LGD9"/>
<dbReference type="SUPFAM" id="SSF111331">
    <property type="entry name" value="NAD kinase/diacylglycerol kinase-like"/>
    <property type="match status" value="2"/>
</dbReference>
<dbReference type="GO" id="GO:0003951">
    <property type="term" value="F:NAD+ kinase activity"/>
    <property type="evidence" value="ECO:0007669"/>
    <property type="project" value="InterPro"/>
</dbReference>
<evidence type="ECO:0000313" key="1">
    <source>
        <dbReference type="EMBL" id="EKX74334.1"/>
    </source>
</evidence>
<dbReference type="OrthoDB" id="185618at2759"/>
<dbReference type="InterPro" id="IPR017438">
    <property type="entry name" value="ATP-NAD_kinase_N"/>
</dbReference>
<dbReference type="STRING" id="1537102.L1LGD9"/>
<dbReference type="GO" id="GO:0005739">
    <property type="term" value="C:mitochondrion"/>
    <property type="evidence" value="ECO:0007669"/>
    <property type="project" value="TreeGrafter"/>
</dbReference>
<dbReference type="GO" id="GO:0019674">
    <property type="term" value="P:NAD+ metabolic process"/>
    <property type="evidence" value="ECO:0007669"/>
    <property type="project" value="InterPro"/>
</dbReference>
<dbReference type="EMBL" id="ACOU01000002">
    <property type="protein sequence ID" value="EKX74334.1"/>
    <property type="molecule type" value="Genomic_DNA"/>
</dbReference>
<gene>
    <name evidence="1" type="ORF">BEWA_043750</name>
</gene>
<dbReference type="InterPro" id="IPR016064">
    <property type="entry name" value="NAD/diacylglycerol_kinase_sf"/>
</dbReference>
<dbReference type="Gene3D" id="3.40.50.10330">
    <property type="entry name" value="Probable inorganic polyphosphate/atp-NAD kinase, domain 1"/>
    <property type="match status" value="1"/>
</dbReference>
<evidence type="ECO:0008006" key="3">
    <source>
        <dbReference type="Google" id="ProtNLM"/>
    </source>
</evidence>
<dbReference type="PANTHER" id="PTHR13158:SF5">
    <property type="entry name" value="NAD KINASE 2, MITOCHONDRIAL"/>
    <property type="match status" value="1"/>
</dbReference>
<dbReference type="Proteomes" id="UP000031512">
    <property type="component" value="Unassembled WGS sequence"/>
</dbReference>
<dbReference type="InterPro" id="IPR017437">
    <property type="entry name" value="ATP-NAD_kinase_PpnK-typ_C"/>
</dbReference>
<keyword evidence="2" id="KW-1185">Reference proteome</keyword>
<dbReference type="eggNOG" id="KOG4180">
    <property type="taxonomic scope" value="Eukaryota"/>
</dbReference>